<dbReference type="NCBIfam" id="TIGR00222">
    <property type="entry name" value="panB"/>
    <property type="match status" value="1"/>
</dbReference>
<dbReference type="InterPro" id="IPR015813">
    <property type="entry name" value="Pyrv/PenolPyrv_kinase-like_dom"/>
</dbReference>
<name>A0A6J6MBZ2_9ZZZZ</name>
<dbReference type="AlphaFoldDB" id="A0A6J6MBZ2"/>
<comment type="pathway">
    <text evidence="1">Cofactor biosynthesis; (R)-pantothenate biosynthesis; (R)-pantoate from 3-methyl-2-oxobutanoate: step 1/2.</text>
</comment>
<dbReference type="GO" id="GO:0015940">
    <property type="term" value="P:pantothenate biosynthetic process"/>
    <property type="evidence" value="ECO:0007669"/>
    <property type="project" value="InterPro"/>
</dbReference>
<sequence length="272" mass="29142">MNMQRTKITVPSLADYKLNRVPLTMVTAYDSTFAAIVDQAGVDLILVGDSVATVMQGHRNTLPVSMDHMEYHVQMVASAKPKALIIGDLPFGSYQTSPRDAVINAVRLVKAGAEIVKLEGGIHSRDAIEAIVRADIPVMGHIGLTPQSYHRMGGNKIQGRQDGNQSGGRDRLLADARAVEEAGACSFVIEAVPANLATEITTASTIPTIGIGAGAACDGQVLVLHDLLGLSERTFSFAKAYSNLRQQSITAVSEYVSDVRNRSFPDESHSFH</sequence>
<dbReference type="PANTHER" id="PTHR20881:SF0">
    <property type="entry name" value="3-METHYL-2-OXOBUTANOATE HYDROXYMETHYLTRANSFERASE"/>
    <property type="match status" value="1"/>
</dbReference>
<accession>A0A6J6MBZ2</accession>
<dbReference type="Pfam" id="PF02548">
    <property type="entry name" value="Pantoate_transf"/>
    <property type="match status" value="1"/>
</dbReference>
<dbReference type="GO" id="GO:0003864">
    <property type="term" value="F:3-methyl-2-oxobutanoate hydroxymethyltransferase activity"/>
    <property type="evidence" value="ECO:0007669"/>
    <property type="project" value="UniProtKB-EC"/>
</dbReference>
<dbReference type="Gene3D" id="3.20.20.60">
    <property type="entry name" value="Phosphoenolpyruvate-binding domains"/>
    <property type="match status" value="1"/>
</dbReference>
<dbReference type="EC" id="2.1.2.11" evidence="3"/>
<proteinExistence type="inferred from homology"/>
<evidence type="ECO:0000256" key="3">
    <source>
        <dbReference type="ARBA" id="ARBA00012618"/>
    </source>
</evidence>
<protein>
    <recommendedName>
        <fullName evidence="3">3-methyl-2-oxobutanoate hydroxymethyltransferase</fullName>
        <ecNumber evidence="3">2.1.2.11</ecNumber>
    </recommendedName>
</protein>
<gene>
    <name evidence="5" type="ORF">UFOPK2334_00541</name>
</gene>
<dbReference type="InterPro" id="IPR003700">
    <property type="entry name" value="Pantoate_hydroxy_MeTrfase"/>
</dbReference>
<comment type="similarity">
    <text evidence="2">Belongs to the PanB family.</text>
</comment>
<dbReference type="GO" id="GO:0005737">
    <property type="term" value="C:cytoplasm"/>
    <property type="evidence" value="ECO:0007669"/>
    <property type="project" value="TreeGrafter"/>
</dbReference>
<dbReference type="GO" id="GO:0000287">
    <property type="term" value="F:magnesium ion binding"/>
    <property type="evidence" value="ECO:0007669"/>
    <property type="project" value="TreeGrafter"/>
</dbReference>
<dbReference type="HAMAP" id="MF_00156">
    <property type="entry name" value="PanB"/>
    <property type="match status" value="1"/>
</dbReference>
<dbReference type="SUPFAM" id="SSF51621">
    <property type="entry name" value="Phosphoenolpyruvate/pyruvate domain"/>
    <property type="match status" value="1"/>
</dbReference>
<dbReference type="PIRSF" id="PIRSF000388">
    <property type="entry name" value="Pantoate_hydroxy_MeTrfase"/>
    <property type="match status" value="1"/>
</dbReference>
<evidence type="ECO:0000256" key="4">
    <source>
        <dbReference type="ARBA" id="ARBA00022679"/>
    </source>
</evidence>
<dbReference type="PANTHER" id="PTHR20881">
    <property type="entry name" value="3-METHYL-2-OXOBUTANOATE HYDROXYMETHYLTRANSFERASE"/>
    <property type="match status" value="1"/>
</dbReference>
<dbReference type="CDD" id="cd06557">
    <property type="entry name" value="KPHMT-like"/>
    <property type="match status" value="1"/>
</dbReference>
<organism evidence="5">
    <name type="scientific">freshwater metagenome</name>
    <dbReference type="NCBI Taxonomy" id="449393"/>
    <lineage>
        <taxon>unclassified sequences</taxon>
        <taxon>metagenomes</taxon>
        <taxon>ecological metagenomes</taxon>
    </lineage>
</organism>
<dbReference type="InterPro" id="IPR040442">
    <property type="entry name" value="Pyrv_kinase-like_dom_sf"/>
</dbReference>
<dbReference type="NCBIfam" id="NF001452">
    <property type="entry name" value="PRK00311.1"/>
    <property type="match status" value="1"/>
</dbReference>
<evidence type="ECO:0000313" key="5">
    <source>
        <dbReference type="EMBL" id="CAB4671362.1"/>
    </source>
</evidence>
<dbReference type="FunFam" id="3.20.20.60:FF:000003">
    <property type="entry name" value="3-methyl-2-oxobutanoate hydroxymethyltransferase"/>
    <property type="match status" value="1"/>
</dbReference>
<keyword evidence="4" id="KW-0808">Transferase</keyword>
<reference evidence="5" key="1">
    <citation type="submission" date="2020-05" db="EMBL/GenBank/DDBJ databases">
        <authorList>
            <person name="Chiriac C."/>
            <person name="Salcher M."/>
            <person name="Ghai R."/>
            <person name="Kavagutti S V."/>
        </authorList>
    </citation>
    <scope>NUCLEOTIDE SEQUENCE</scope>
</reference>
<evidence type="ECO:0000256" key="1">
    <source>
        <dbReference type="ARBA" id="ARBA00005033"/>
    </source>
</evidence>
<dbReference type="EMBL" id="CAEZXA010000032">
    <property type="protein sequence ID" value="CAB4671362.1"/>
    <property type="molecule type" value="Genomic_DNA"/>
</dbReference>
<evidence type="ECO:0000256" key="2">
    <source>
        <dbReference type="ARBA" id="ARBA00008676"/>
    </source>
</evidence>